<protein>
    <recommendedName>
        <fullName evidence="3">Transposase</fullName>
    </recommendedName>
</protein>
<dbReference type="RefSeq" id="WP_154076791.1">
    <property type="nucleotide sequence ID" value="NZ_CP045929.1"/>
</dbReference>
<dbReference type="KEGG" id="sace:GIY23_12335"/>
<organism evidence="1 2">
    <name type="scientific">Allosaccharopolyspora coralli</name>
    <dbReference type="NCBI Taxonomy" id="2665642"/>
    <lineage>
        <taxon>Bacteria</taxon>
        <taxon>Bacillati</taxon>
        <taxon>Actinomycetota</taxon>
        <taxon>Actinomycetes</taxon>
        <taxon>Pseudonocardiales</taxon>
        <taxon>Pseudonocardiaceae</taxon>
        <taxon>Allosaccharopolyspora</taxon>
    </lineage>
</organism>
<name>A0A5Q3QHA6_9PSEU</name>
<keyword evidence="2" id="KW-1185">Reference proteome</keyword>
<gene>
    <name evidence="1" type="ORF">GIY23_12335</name>
</gene>
<proteinExistence type="predicted"/>
<evidence type="ECO:0008006" key="3">
    <source>
        <dbReference type="Google" id="ProtNLM"/>
    </source>
</evidence>
<dbReference type="EMBL" id="CP045929">
    <property type="protein sequence ID" value="QGK70207.1"/>
    <property type="molecule type" value="Genomic_DNA"/>
</dbReference>
<reference evidence="2" key="1">
    <citation type="submission" date="2019-11" db="EMBL/GenBank/DDBJ databases">
        <title>The complete genome sequence of Saccharopolyspora sp. E2A.</title>
        <authorList>
            <person name="Zhang G."/>
        </authorList>
    </citation>
    <scope>NUCLEOTIDE SEQUENCE [LARGE SCALE GENOMIC DNA]</scope>
    <source>
        <strain evidence="2">E2A</strain>
    </source>
</reference>
<evidence type="ECO:0000313" key="2">
    <source>
        <dbReference type="Proteomes" id="UP000371041"/>
    </source>
</evidence>
<accession>A0A5Q3QHA6</accession>
<sequence>MADSGNQATPACRRPLTAWQEERITHRTVRARDKHALAGMKRWKILRDYRRVADTLAGTG</sequence>
<dbReference type="AlphaFoldDB" id="A0A5Q3QHA6"/>
<dbReference type="Proteomes" id="UP000371041">
    <property type="component" value="Chromosome"/>
</dbReference>
<evidence type="ECO:0000313" key="1">
    <source>
        <dbReference type="EMBL" id="QGK70207.1"/>
    </source>
</evidence>